<keyword evidence="5" id="KW-1185">Reference proteome</keyword>
<dbReference type="InterPro" id="IPR036875">
    <property type="entry name" value="Znf_CCHC_sf"/>
</dbReference>
<dbReference type="Gene3D" id="4.10.60.10">
    <property type="entry name" value="Zinc finger, CCHC-type"/>
    <property type="match status" value="1"/>
</dbReference>
<dbReference type="SUPFAM" id="SSF57756">
    <property type="entry name" value="Retrovirus zinc finger-like domains"/>
    <property type="match status" value="1"/>
</dbReference>
<dbReference type="PROSITE" id="PS50158">
    <property type="entry name" value="ZF_CCHC"/>
    <property type="match status" value="1"/>
</dbReference>
<feature type="compositionally biased region" description="Basic and acidic residues" evidence="2">
    <location>
        <begin position="1"/>
        <end position="40"/>
    </location>
</feature>
<keyword evidence="1" id="KW-0479">Metal-binding</keyword>
<dbReference type="GO" id="GO:0003676">
    <property type="term" value="F:nucleic acid binding"/>
    <property type="evidence" value="ECO:0007669"/>
    <property type="project" value="InterPro"/>
</dbReference>
<dbReference type="EMBL" id="JABANO010028049">
    <property type="protein sequence ID" value="KAF4715831.1"/>
    <property type="molecule type" value="Genomic_DNA"/>
</dbReference>
<sequence>MFREIDRTLAEKRGETNSDHRSRSRSREREPVSTEGKDVLLELQRPRLTPYSVGKGGHHENSMNCPRELGPGLEGMPLPGTMEEARLLLASSVEQEQTQPQVARPDDPYESFRQRTATSWTTFLAAKRYARQEPGGEDRLRGRCNLCGDPGHYARDCRRRL</sequence>
<protein>
    <recommendedName>
        <fullName evidence="3">CCHC-type domain-containing protein</fullName>
    </recommendedName>
</protein>
<evidence type="ECO:0000313" key="5">
    <source>
        <dbReference type="Proteomes" id="UP000553632"/>
    </source>
</evidence>
<evidence type="ECO:0000313" key="4">
    <source>
        <dbReference type="EMBL" id="KAF4715831.1"/>
    </source>
</evidence>
<feature type="compositionally biased region" description="Low complexity" evidence="2">
    <location>
        <begin position="66"/>
        <end position="79"/>
    </location>
</feature>
<evidence type="ECO:0000256" key="2">
    <source>
        <dbReference type="SAM" id="MobiDB-lite"/>
    </source>
</evidence>
<gene>
    <name evidence="4" type="ORF">FOZ63_002010</name>
</gene>
<dbReference type="GO" id="GO:0008270">
    <property type="term" value="F:zinc ion binding"/>
    <property type="evidence" value="ECO:0007669"/>
    <property type="project" value="UniProtKB-KW"/>
</dbReference>
<name>A0A7J6R6C7_PEROL</name>
<dbReference type="InterPro" id="IPR001878">
    <property type="entry name" value="Znf_CCHC"/>
</dbReference>
<dbReference type="AlphaFoldDB" id="A0A7J6R6C7"/>
<dbReference type="SMART" id="SM00343">
    <property type="entry name" value="ZnF_C2HC"/>
    <property type="match status" value="1"/>
</dbReference>
<evidence type="ECO:0000256" key="1">
    <source>
        <dbReference type="PROSITE-ProRule" id="PRU00047"/>
    </source>
</evidence>
<dbReference type="Pfam" id="PF00098">
    <property type="entry name" value="zf-CCHC"/>
    <property type="match status" value="1"/>
</dbReference>
<keyword evidence="1" id="KW-0862">Zinc</keyword>
<accession>A0A7J6R6C7</accession>
<organism evidence="4 5">
    <name type="scientific">Perkinsus olseni</name>
    <name type="common">Perkinsus atlanticus</name>
    <dbReference type="NCBI Taxonomy" id="32597"/>
    <lineage>
        <taxon>Eukaryota</taxon>
        <taxon>Sar</taxon>
        <taxon>Alveolata</taxon>
        <taxon>Perkinsozoa</taxon>
        <taxon>Perkinsea</taxon>
        <taxon>Perkinsida</taxon>
        <taxon>Perkinsidae</taxon>
        <taxon>Perkinsus</taxon>
    </lineage>
</organism>
<proteinExistence type="predicted"/>
<reference evidence="4 5" key="1">
    <citation type="submission" date="2020-04" db="EMBL/GenBank/DDBJ databases">
        <title>Perkinsus olseni comparative genomics.</title>
        <authorList>
            <person name="Bogema D.R."/>
        </authorList>
    </citation>
    <scope>NUCLEOTIDE SEQUENCE [LARGE SCALE GENOMIC DNA]</scope>
    <source>
        <strain evidence="4 5">ATCC PRA-207</strain>
    </source>
</reference>
<keyword evidence="1" id="KW-0863">Zinc-finger</keyword>
<feature type="domain" description="CCHC-type" evidence="3">
    <location>
        <begin position="143"/>
        <end position="159"/>
    </location>
</feature>
<dbReference type="Proteomes" id="UP000553632">
    <property type="component" value="Unassembled WGS sequence"/>
</dbReference>
<comment type="caution">
    <text evidence="4">The sequence shown here is derived from an EMBL/GenBank/DDBJ whole genome shotgun (WGS) entry which is preliminary data.</text>
</comment>
<evidence type="ECO:0000259" key="3">
    <source>
        <dbReference type="PROSITE" id="PS50158"/>
    </source>
</evidence>
<feature type="region of interest" description="Disordered" evidence="2">
    <location>
        <begin position="1"/>
        <end position="79"/>
    </location>
</feature>